<dbReference type="Pfam" id="PF00111">
    <property type="entry name" value="Fer2"/>
    <property type="match status" value="1"/>
</dbReference>
<gene>
    <name evidence="2" type="ORF">I8748_18340</name>
</gene>
<evidence type="ECO:0000313" key="3">
    <source>
        <dbReference type="Proteomes" id="UP000632766"/>
    </source>
</evidence>
<dbReference type="SUPFAM" id="SSF54292">
    <property type="entry name" value="2Fe-2S ferredoxin-like"/>
    <property type="match status" value="1"/>
</dbReference>
<protein>
    <submittedName>
        <fullName evidence="2">(2Fe-2S)-binding protein</fullName>
    </submittedName>
</protein>
<dbReference type="EMBL" id="JAECZC010000035">
    <property type="protein sequence ID" value="MBH8564121.1"/>
    <property type="molecule type" value="Genomic_DNA"/>
</dbReference>
<dbReference type="AlphaFoldDB" id="A0A8J7LAI4"/>
<name>A0A8J7LAI4_9NOST</name>
<dbReference type="GO" id="GO:0051536">
    <property type="term" value="F:iron-sulfur cluster binding"/>
    <property type="evidence" value="ECO:0007669"/>
    <property type="project" value="InterPro"/>
</dbReference>
<dbReference type="InterPro" id="IPR012675">
    <property type="entry name" value="Beta-grasp_dom_sf"/>
</dbReference>
<dbReference type="Gene3D" id="3.10.20.30">
    <property type="match status" value="1"/>
</dbReference>
<proteinExistence type="predicted"/>
<feature type="domain" description="2Fe-2S ferredoxin-type" evidence="1">
    <location>
        <begin position="8"/>
        <end position="85"/>
    </location>
</feature>
<evidence type="ECO:0000313" key="2">
    <source>
        <dbReference type="EMBL" id="MBH8564121.1"/>
    </source>
</evidence>
<dbReference type="InterPro" id="IPR036010">
    <property type="entry name" value="2Fe-2S_ferredoxin-like_sf"/>
</dbReference>
<evidence type="ECO:0000259" key="1">
    <source>
        <dbReference type="Pfam" id="PF00111"/>
    </source>
</evidence>
<comment type="caution">
    <text evidence="2">The sequence shown here is derived from an EMBL/GenBank/DDBJ whole genome shotgun (WGS) entry which is preliminary data.</text>
</comment>
<dbReference type="CDD" id="cd00207">
    <property type="entry name" value="fer2"/>
    <property type="match status" value="1"/>
</dbReference>
<sequence>MIVSINFEDNEKIIQVEANQQLTKVCDEHPSFILFGCRNIACETCLIEVVNGMENLASVMEEEQRLLDLLAPGNPNARLGCQCVIKGDICIRVAN</sequence>
<dbReference type="RefSeq" id="WP_198125979.1">
    <property type="nucleotide sequence ID" value="NZ_JAECZC010000035.1"/>
</dbReference>
<accession>A0A8J7LAI4</accession>
<dbReference type="InterPro" id="IPR001041">
    <property type="entry name" value="2Fe-2S_ferredoxin-type"/>
</dbReference>
<keyword evidence="3" id="KW-1185">Reference proteome</keyword>
<organism evidence="2 3">
    <name type="scientific">Amazonocrinis nigriterrae CENA67</name>
    <dbReference type="NCBI Taxonomy" id="2794033"/>
    <lineage>
        <taxon>Bacteria</taxon>
        <taxon>Bacillati</taxon>
        <taxon>Cyanobacteriota</taxon>
        <taxon>Cyanophyceae</taxon>
        <taxon>Nostocales</taxon>
        <taxon>Nostocaceae</taxon>
        <taxon>Amazonocrinis</taxon>
        <taxon>Amazonocrinis nigriterrae</taxon>
    </lineage>
</organism>
<dbReference type="Proteomes" id="UP000632766">
    <property type="component" value="Unassembled WGS sequence"/>
</dbReference>
<reference evidence="2 3" key="1">
    <citation type="journal article" date="2021" name="Int. J. Syst. Evol. Microbiol.">
        <title>Amazonocrinis nigriterrae gen. nov., sp. nov., Atlanticothrix silvestris gen. nov., sp. nov. and Dendronalium phyllosphericum gen. nov., sp. nov., nostocacean cyanobacteria from Brazilian environments.</title>
        <authorList>
            <person name="Alvarenga D.O."/>
            <person name="Andreote A.P.D."/>
            <person name="Branco L.H.Z."/>
            <person name="Delbaje E."/>
            <person name="Cruz R.B."/>
            <person name="Varani A.M."/>
            <person name="Fiore M.F."/>
        </authorList>
    </citation>
    <scope>NUCLEOTIDE SEQUENCE [LARGE SCALE GENOMIC DNA]</scope>
    <source>
        <strain evidence="2 3">CENA67</strain>
    </source>
</reference>